<dbReference type="Proteomes" id="UP000002035">
    <property type="component" value="Unassembled WGS sequence"/>
</dbReference>
<gene>
    <name evidence="2" type="ORF">MCYG_05309</name>
</gene>
<dbReference type="GeneID" id="9228566"/>
<dbReference type="OrthoDB" id="4174079at2759"/>
<feature type="region of interest" description="Disordered" evidence="1">
    <location>
        <begin position="30"/>
        <end position="116"/>
    </location>
</feature>
<keyword evidence="3" id="KW-1185">Reference proteome</keyword>
<dbReference type="VEuPathDB" id="FungiDB:MCYG_05309"/>
<dbReference type="EMBL" id="DS995705">
    <property type="protein sequence ID" value="EEQ32490.1"/>
    <property type="molecule type" value="Genomic_DNA"/>
</dbReference>
<dbReference type="OMA" id="MPMQHSL"/>
<evidence type="ECO:0000313" key="3">
    <source>
        <dbReference type="Proteomes" id="UP000002035"/>
    </source>
</evidence>
<protein>
    <submittedName>
        <fullName evidence="2">Uncharacterized protein</fullName>
    </submittedName>
</protein>
<proteinExistence type="predicted"/>
<evidence type="ECO:0000256" key="1">
    <source>
        <dbReference type="SAM" id="MobiDB-lite"/>
    </source>
</evidence>
<accession>C5FRI7</accession>
<dbReference type="RefSeq" id="XP_002845440.1">
    <property type="nucleotide sequence ID" value="XM_002845394.1"/>
</dbReference>
<dbReference type="eggNOG" id="ENOG502RQV2">
    <property type="taxonomic scope" value="Eukaryota"/>
</dbReference>
<reference evidence="3" key="1">
    <citation type="journal article" date="2012" name="MBio">
        <title>Comparative genome analysis of Trichophyton rubrum and related dermatophytes reveals candidate genes involved in infection.</title>
        <authorList>
            <person name="Martinez D.A."/>
            <person name="Oliver B.G."/>
            <person name="Graeser Y."/>
            <person name="Goldberg J.M."/>
            <person name="Li W."/>
            <person name="Martinez-Rossi N.M."/>
            <person name="Monod M."/>
            <person name="Shelest E."/>
            <person name="Barton R.C."/>
            <person name="Birch E."/>
            <person name="Brakhage A.A."/>
            <person name="Chen Z."/>
            <person name="Gurr S.J."/>
            <person name="Heiman D."/>
            <person name="Heitman J."/>
            <person name="Kosti I."/>
            <person name="Rossi A."/>
            <person name="Saif S."/>
            <person name="Samalova M."/>
            <person name="Saunders C.W."/>
            <person name="Shea T."/>
            <person name="Summerbell R.C."/>
            <person name="Xu J."/>
            <person name="Young S."/>
            <person name="Zeng Q."/>
            <person name="Birren B.W."/>
            <person name="Cuomo C.A."/>
            <person name="White T.C."/>
        </authorList>
    </citation>
    <scope>NUCLEOTIDE SEQUENCE [LARGE SCALE GENOMIC DNA]</scope>
    <source>
        <strain evidence="3">ATCC MYA-4605 / CBS 113480</strain>
    </source>
</reference>
<feature type="compositionally biased region" description="Polar residues" evidence="1">
    <location>
        <begin position="42"/>
        <end position="53"/>
    </location>
</feature>
<evidence type="ECO:0000313" key="2">
    <source>
        <dbReference type="EMBL" id="EEQ32490.1"/>
    </source>
</evidence>
<dbReference type="AlphaFoldDB" id="C5FRI7"/>
<feature type="compositionally biased region" description="Low complexity" evidence="1">
    <location>
        <begin position="79"/>
        <end position="116"/>
    </location>
</feature>
<name>C5FRI7_ARTOC</name>
<sequence>MPMQHSLDMELITAAARYADENRSRRNIHTNLEGVIGHARTDSSIYGSGNSASPDVPTPPTEGATAGFSAATADPAPSGAETAAEGTTYTTVGNVNSHAPSSTAKTTTTDATQSHS</sequence>
<dbReference type="HOGENOM" id="CLU_2098571_0_0_1"/>
<organism evidence="2 3">
    <name type="scientific">Arthroderma otae (strain ATCC MYA-4605 / CBS 113480)</name>
    <name type="common">Microsporum canis</name>
    <dbReference type="NCBI Taxonomy" id="554155"/>
    <lineage>
        <taxon>Eukaryota</taxon>
        <taxon>Fungi</taxon>
        <taxon>Dikarya</taxon>
        <taxon>Ascomycota</taxon>
        <taxon>Pezizomycotina</taxon>
        <taxon>Eurotiomycetes</taxon>
        <taxon>Eurotiomycetidae</taxon>
        <taxon>Onygenales</taxon>
        <taxon>Arthrodermataceae</taxon>
        <taxon>Microsporum</taxon>
    </lineage>
</organism>